<dbReference type="GO" id="GO:0000981">
    <property type="term" value="F:DNA-binding transcription factor activity, RNA polymerase II-specific"/>
    <property type="evidence" value="ECO:0007669"/>
    <property type="project" value="InterPro"/>
</dbReference>
<dbReference type="PROSITE" id="PS00027">
    <property type="entry name" value="HOMEOBOX_1"/>
    <property type="match status" value="1"/>
</dbReference>
<feature type="compositionally biased region" description="Basic and acidic residues" evidence="7">
    <location>
        <begin position="106"/>
        <end position="121"/>
    </location>
</feature>
<dbReference type="CDD" id="cd00086">
    <property type="entry name" value="homeodomain"/>
    <property type="match status" value="1"/>
</dbReference>
<feature type="compositionally biased region" description="Polar residues" evidence="7">
    <location>
        <begin position="122"/>
        <end position="136"/>
    </location>
</feature>
<dbReference type="InterPro" id="IPR020479">
    <property type="entry name" value="HD_metazoa"/>
</dbReference>
<keyword evidence="2 5" id="KW-0238">DNA-binding</keyword>
<dbReference type="PROSITE" id="PS50071">
    <property type="entry name" value="HOMEOBOX_2"/>
    <property type="match status" value="1"/>
</dbReference>
<protein>
    <recommendedName>
        <fullName evidence="8">Homeobox domain-containing protein</fullName>
    </recommendedName>
</protein>
<dbReference type="GO" id="GO:0005634">
    <property type="term" value="C:nucleus"/>
    <property type="evidence" value="ECO:0007669"/>
    <property type="project" value="UniProtKB-SubCell"/>
</dbReference>
<evidence type="ECO:0000313" key="10">
    <source>
        <dbReference type="Proteomes" id="UP000594454"/>
    </source>
</evidence>
<reference evidence="9 10" key="1">
    <citation type="submission" date="2020-11" db="EMBL/GenBank/DDBJ databases">
        <authorList>
            <person name="Wallbank WR R."/>
            <person name="Pardo Diaz C."/>
            <person name="Kozak K."/>
            <person name="Martin S."/>
            <person name="Jiggins C."/>
            <person name="Moest M."/>
            <person name="Warren A I."/>
            <person name="Generalovic N T."/>
            <person name="Byers J.R.P. K."/>
            <person name="Montejo-Kovacevich G."/>
            <person name="Yen C E."/>
        </authorList>
    </citation>
    <scope>NUCLEOTIDE SEQUENCE [LARGE SCALE GENOMIC DNA]</scope>
</reference>
<dbReference type="Gene3D" id="1.10.10.60">
    <property type="entry name" value="Homeodomain-like"/>
    <property type="match status" value="1"/>
</dbReference>
<evidence type="ECO:0000313" key="9">
    <source>
        <dbReference type="EMBL" id="CAD7084135.1"/>
    </source>
</evidence>
<feature type="DNA-binding region" description="Homeobox" evidence="5">
    <location>
        <begin position="48"/>
        <end position="107"/>
    </location>
</feature>
<dbReference type="Proteomes" id="UP000594454">
    <property type="component" value="Chromosome 3"/>
</dbReference>
<comment type="subcellular location">
    <subcellularLocation>
        <location evidence="1 5 6">Nucleus</location>
    </subcellularLocation>
</comment>
<dbReference type="InterPro" id="IPR001356">
    <property type="entry name" value="HD"/>
</dbReference>
<dbReference type="AlphaFoldDB" id="A0A7R8YVT8"/>
<dbReference type="InParanoid" id="A0A7R8YVT8"/>
<dbReference type="PRINTS" id="PR00024">
    <property type="entry name" value="HOMEOBOX"/>
</dbReference>
<proteinExistence type="predicted"/>
<evidence type="ECO:0000256" key="1">
    <source>
        <dbReference type="ARBA" id="ARBA00004123"/>
    </source>
</evidence>
<organism evidence="9 10">
    <name type="scientific">Hermetia illucens</name>
    <name type="common">Black soldier fly</name>
    <dbReference type="NCBI Taxonomy" id="343691"/>
    <lineage>
        <taxon>Eukaryota</taxon>
        <taxon>Metazoa</taxon>
        <taxon>Ecdysozoa</taxon>
        <taxon>Arthropoda</taxon>
        <taxon>Hexapoda</taxon>
        <taxon>Insecta</taxon>
        <taxon>Pterygota</taxon>
        <taxon>Neoptera</taxon>
        <taxon>Endopterygota</taxon>
        <taxon>Diptera</taxon>
        <taxon>Brachycera</taxon>
        <taxon>Stratiomyomorpha</taxon>
        <taxon>Stratiomyidae</taxon>
        <taxon>Hermetiinae</taxon>
        <taxon>Hermetia</taxon>
    </lineage>
</organism>
<dbReference type="SUPFAM" id="SSF46689">
    <property type="entry name" value="Homeodomain-like"/>
    <property type="match status" value="1"/>
</dbReference>
<keyword evidence="4 5" id="KW-0539">Nucleus</keyword>
<dbReference type="GO" id="GO:0000978">
    <property type="term" value="F:RNA polymerase II cis-regulatory region sequence-specific DNA binding"/>
    <property type="evidence" value="ECO:0007669"/>
    <property type="project" value="TreeGrafter"/>
</dbReference>
<evidence type="ECO:0000259" key="8">
    <source>
        <dbReference type="PROSITE" id="PS50071"/>
    </source>
</evidence>
<dbReference type="SMART" id="SM00389">
    <property type="entry name" value="HOX"/>
    <property type="match status" value="1"/>
</dbReference>
<sequence length="333" mass="38035">MNPASYCKALGPPPEYSLYAQQLPNVIGISMMEMNDIQNDLASTKKKTKRTRTAFSGLQIKEMELEFSKNQYLSRSRRVDIALKLKLEERQVKVWFQNRRMKTKKIDGGEVKKVPVKRPDSRASSNDTHNSHSPGPSNKKDDGDDHQQIVNRLLMLAQELPLRNQHQMRNIQMGSAMHQPMQTQFSTNCLQSNLQLQPSTACCEQLMQPSIARLQSAMQMEQEMLIKQEVAVQTTAIHPAMSNIRPANNSIVPPYNSMAINYPQPQPQQQWNFPAQQFDILSQMDQTDDEVYLNNNSVPPTTSKDEFDSTGYIPNGGFFPTMGNFRYCSPFWD</sequence>
<evidence type="ECO:0000256" key="2">
    <source>
        <dbReference type="ARBA" id="ARBA00023125"/>
    </source>
</evidence>
<evidence type="ECO:0000256" key="3">
    <source>
        <dbReference type="ARBA" id="ARBA00023155"/>
    </source>
</evidence>
<feature type="region of interest" description="Disordered" evidence="7">
    <location>
        <begin position="106"/>
        <end position="145"/>
    </location>
</feature>
<dbReference type="Pfam" id="PF00046">
    <property type="entry name" value="Homeodomain"/>
    <property type="match status" value="1"/>
</dbReference>
<accession>A0A7R8YVT8</accession>
<dbReference type="InterPro" id="IPR017970">
    <property type="entry name" value="Homeobox_CS"/>
</dbReference>
<evidence type="ECO:0000256" key="6">
    <source>
        <dbReference type="RuleBase" id="RU000682"/>
    </source>
</evidence>
<dbReference type="GO" id="GO:0045944">
    <property type="term" value="P:positive regulation of transcription by RNA polymerase II"/>
    <property type="evidence" value="ECO:0007669"/>
    <property type="project" value="UniProtKB-ARBA"/>
</dbReference>
<keyword evidence="3 5" id="KW-0371">Homeobox</keyword>
<name>A0A7R8YVT8_HERIL</name>
<dbReference type="OrthoDB" id="6159439at2759"/>
<keyword evidence="10" id="KW-1185">Reference proteome</keyword>
<evidence type="ECO:0000256" key="7">
    <source>
        <dbReference type="SAM" id="MobiDB-lite"/>
    </source>
</evidence>
<dbReference type="InterPro" id="IPR009057">
    <property type="entry name" value="Homeodomain-like_sf"/>
</dbReference>
<dbReference type="EMBL" id="LR899011">
    <property type="protein sequence ID" value="CAD7084135.1"/>
    <property type="molecule type" value="Genomic_DNA"/>
</dbReference>
<evidence type="ECO:0000256" key="5">
    <source>
        <dbReference type="PROSITE-ProRule" id="PRU00108"/>
    </source>
</evidence>
<evidence type="ECO:0000256" key="4">
    <source>
        <dbReference type="ARBA" id="ARBA00023242"/>
    </source>
</evidence>
<dbReference type="PANTHER" id="PTHR45664">
    <property type="entry name" value="PROTEIN ZERKNUELLT 1-RELATED"/>
    <property type="match status" value="1"/>
</dbReference>
<feature type="domain" description="Homeobox" evidence="8">
    <location>
        <begin position="46"/>
        <end position="106"/>
    </location>
</feature>
<dbReference type="PANTHER" id="PTHR45664:SF12">
    <property type="entry name" value="PANCREAS_DUODENUM HOMEOBOX PROTEIN 1"/>
    <property type="match status" value="1"/>
</dbReference>
<gene>
    <name evidence="9" type="ORF">HERILL_LOCUS7046</name>
</gene>